<keyword evidence="1" id="KW-0378">Hydrolase</keyword>
<gene>
    <name evidence="3" type="ORF">FHU41_002158</name>
</gene>
<protein>
    <submittedName>
        <fullName evidence="3">Acetyl esterase/lipase</fullName>
    </submittedName>
</protein>
<feature type="domain" description="Alpha/beta hydrolase fold-3" evidence="2">
    <location>
        <begin position="93"/>
        <end position="297"/>
    </location>
</feature>
<dbReference type="PANTHER" id="PTHR48081">
    <property type="entry name" value="AB HYDROLASE SUPERFAMILY PROTEIN C4A8.06C"/>
    <property type="match status" value="1"/>
</dbReference>
<dbReference type="PROSITE" id="PS00122">
    <property type="entry name" value="CARBOXYLESTERASE_B_1"/>
    <property type="match status" value="1"/>
</dbReference>
<dbReference type="EMBL" id="JACBYQ010000002">
    <property type="protein sequence ID" value="NYE95908.1"/>
    <property type="molecule type" value="Genomic_DNA"/>
</dbReference>
<dbReference type="InterPro" id="IPR019826">
    <property type="entry name" value="Carboxylesterase_B_AS"/>
</dbReference>
<proteinExistence type="predicted"/>
<dbReference type="Proteomes" id="UP000521748">
    <property type="component" value="Unassembled WGS sequence"/>
</dbReference>
<dbReference type="SUPFAM" id="SSF53474">
    <property type="entry name" value="alpha/beta-Hydrolases"/>
    <property type="match status" value="1"/>
</dbReference>
<dbReference type="InterPro" id="IPR013094">
    <property type="entry name" value="AB_hydrolase_3"/>
</dbReference>
<organism evidence="3 4">
    <name type="scientific">Psychromicrobium silvestre</name>
    <dbReference type="NCBI Taxonomy" id="1645614"/>
    <lineage>
        <taxon>Bacteria</taxon>
        <taxon>Bacillati</taxon>
        <taxon>Actinomycetota</taxon>
        <taxon>Actinomycetes</taxon>
        <taxon>Micrococcales</taxon>
        <taxon>Micrococcaceae</taxon>
        <taxon>Psychromicrobium</taxon>
    </lineage>
</organism>
<dbReference type="GO" id="GO:0016787">
    <property type="term" value="F:hydrolase activity"/>
    <property type="evidence" value="ECO:0007669"/>
    <property type="project" value="UniProtKB-KW"/>
</dbReference>
<dbReference type="Pfam" id="PF07859">
    <property type="entry name" value="Abhydrolase_3"/>
    <property type="match status" value="1"/>
</dbReference>
<name>A0A7Y9LUL7_9MICC</name>
<dbReference type="AlphaFoldDB" id="A0A7Y9LUL7"/>
<evidence type="ECO:0000259" key="2">
    <source>
        <dbReference type="Pfam" id="PF07859"/>
    </source>
</evidence>
<sequence length="334" mass="35593">MRTRSRRLLTALIAVVVVVAVPLGWNQVSVQPGASIVRVLFEANAFPEPPNFAEIQSTVSVTSNISIPTPEAPNAALDIYVPKQASAKPRPIVMWVHGGGFISGSKEQVRDYVTVLAAKGFVVASLDYSLAPGTQYPAPIRQGNAALKYLSDHATNFGGDKTAMFVGGDSAGSQIASQLAALQTNPTLARQMNLTPGIASSALRGALLFCGLYNMETVGSTGFPALRSFLWSYTGYRDWLSYPDISQLSTTGNVTSAYPATLLTVGDADPFESQGKELVAALNAKKVPVTSQFYTGSGAKLGHEYQFDFSHPESQKMFDLTVSFLTTHSSKGNS</sequence>
<dbReference type="Gene3D" id="3.40.50.1820">
    <property type="entry name" value="alpha/beta hydrolase"/>
    <property type="match status" value="1"/>
</dbReference>
<evidence type="ECO:0000313" key="3">
    <source>
        <dbReference type="EMBL" id="NYE95908.1"/>
    </source>
</evidence>
<accession>A0A7Y9LUL7</accession>
<evidence type="ECO:0000256" key="1">
    <source>
        <dbReference type="ARBA" id="ARBA00022801"/>
    </source>
</evidence>
<comment type="caution">
    <text evidence="3">The sequence shown here is derived from an EMBL/GenBank/DDBJ whole genome shotgun (WGS) entry which is preliminary data.</text>
</comment>
<keyword evidence="4" id="KW-1185">Reference proteome</keyword>
<reference evidence="3 4" key="1">
    <citation type="submission" date="2020-07" db="EMBL/GenBank/DDBJ databases">
        <title>Sequencing the genomes of 1000 actinobacteria strains.</title>
        <authorList>
            <person name="Klenk H.-P."/>
        </authorList>
    </citation>
    <scope>NUCLEOTIDE SEQUENCE [LARGE SCALE GENOMIC DNA]</scope>
    <source>
        <strain evidence="3 4">DSM 102047</strain>
    </source>
</reference>
<evidence type="ECO:0000313" key="4">
    <source>
        <dbReference type="Proteomes" id="UP000521748"/>
    </source>
</evidence>
<dbReference type="PANTHER" id="PTHR48081:SF6">
    <property type="entry name" value="PEPTIDASE S9 PROLYL OLIGOPEPTIDASE CATALYTIC DOMAIN-CONTAINING PROTEIN"/>
    <property type="match status" value="1"/>
</dbReference>
<dbReference type="InterPro" id="IPR050300">
    <property type="entry name" value="GDXG_lipolytic_enzyme"/>
</dbReference>
<dbReference type="InterPro" id="IPR029058">
    <property type="entry name" value="AB_hydrolase_fold"/>
</dbReference>